<accession>A0A5C6WX01</accession>
<dbReference type="Gene3D" id="3.40.630.30">
    <property type="match status" value="1"/>
</dbReference>
<comment type="caution">
    <text evidence="2">The sequence shown here is derived from an EMBL/GenBank/DDBJ whole genome shotgun (WGS) entry which is preliminary data.</text>
</comment>
<feature type="domain" description="N-acetyltransferase" evidence="1">
    <location>
        <begin position="152"/>
        <end position="294"/>
    </location>
</feature>
<dbReference type="OrthoDB" id="9797417at2"/>
<evidence type="ECO:0000313" key="2">
    <source>
        <dbReference type="EMBL" id="TXD32470.1"/>
    </source>
</evidence>
<sequence length="294" mass="33863">MATHPANEAPLSAPVELQNRHRRALTRLFESRLEANLFQLCWLEAHGVEAHSRGQFTFWGIFDEARELQAAALDLAGRLVMVEAHDPSLCGEFGAFFLRRGTIFQHIVSRRACAEAFWSRYTAEHSVRARLIQRQQLYVLTPSRLLGQGEPSGLRRARQDDLEAIFLASARMHREETLEDPLERDPEGFRRHVRYRIENGRTYSWFDDRRLLFKADISTRGSLGAQISGVYTDPLHRNQGIATRAMRDLCALLFAQGLPRITLYVNETNEAACRVYRRVGFRFLEPYQTVFIAD</sequence>
<dbReference type="InterPro" id="IPR000182">
    <property type="entry name" value="GNAT_dom"/>
</dbReference>
<protein>
    <submittedName>
        <fullName evidence="2">GNAT family N-acetyltransferase</fullName>
    </submittedName>
</protein>
<keyword evidence="2" id="KW-0808">Transferase</keyword>
<dbReference type="AlphaFoldDB" id="A0A5C6WX01"/>
<name>A0A5C6WX01_9DELT</name>
<gene>
    <name evidence="2" type="ORF">FRC96_17400</name>
</gene>
<dbReference type="EMBL" id="VOSL01000128">
    <property type="protein sequence ID" value="TXD32470.1"/>
    <property type="molecule type" value="Genomic_DNA"/>
</dbReference>
<proteinExistence type="predicted"/>
<dbReference type="InterPro" id="IPR016181">
    <property type="entry name" value="Acyl_CoA_acyltransferase"/>
</dbReference>
<dbReference type="CDD" id="cd04301">
    <property type="entry name" value="NAT_SF"/>
    <property type="match status" value="1"/>
</dbReference>
<dbReference type="GO" id="GO:0016747">
    <property type="term" value="F:acyltransferase activity, transferring groups other than amino-acyl groups"/>
    <property type="evidence" value="ECO:0007669"/>
    <property type="project" value="InterPro"/>
</dbReference>
<reference evidence="2 3" key="1">
    <citation type="submission" date="2019-08" db="EMBL/GenBank/DDBJ databases">
        <title>Bradymonadales sp. TMQ2.</title>
        <authorList>
            <person name="Liang Q."/>
        </authorList>
    </citation>
    <scope>NUCLEOTIDE SEQUENCE [LARGE SCALE GENOMIC DNA]</scope>
    <source>
        <strain evidence="2 3">TMQ2</strain>
    </source>
</reference>
<evidence type="ECO:0000313" key="3">
    <source>
        <dbReference type="Proteomes" id="UP000321046"/>
    </source>
</evidence>
<dbReference type="SUPFAM" id="SSF55729">
    <property type="entry name" value="Acyl-CoA N-acyltransferases (Nat)"/>
    <property type="match status" value="1"/>
</dbReference>
<dbReference type="PROSITE" id="PS51186">
    <property type="entry name" value="GNAT"/>
    <property type="match status" value="1"/>
</dbReference>
<organism evidence="2 3">
    <name type="scientific">Lujinxingia vulgaris</name>
    <dbReference type="NCBI Taxonomy" id="2600176"/>
    <lineage>
        <taxon>Bacteria</taxon>
        <taxon>Deltaproteobacteria</taxon>
        <taxon>Bradymonadales</taxon>
        <taxon>Lujinxingiaceae</taxon>
        <taxon>Lujinxingia</taxon>
    </lineage>
</organism>
<dbReference type="RefSeq" id="WP_146976325.1">
    <property type="nucleotide sequence ID" value="NZ_VOSL01000128.1"/>
</dbReference>
<dbReference type="Proteomes" id="UP000321046">
    <property type="component" value="Unassembled WGS sequence"/>
</dbReference>
<evidence type="ECO:0000259" key="1">
    <source>
        <dbReference type="PROSITE" id="PS51186"/>
    </source>
</evidence>
<dbReference type="Pfam" id="PF00583">
    <property type="entry name" value="Acetyltransf_1"/>
    <property type="match status" value="1"/>
</dbReference>